<dbReference type="GO" id="GO:0008477">
    <property type="term" value="F:purine nucleosidase activity"/>
    <property type="evidence" value="ECO:0007669"/>
    <property type="project" value="TreeGrafter"/>
</dbReference>
<comment type="caution">
    <text evidence="4">The sequence shown here is derived from an EMBL/GenBank/DDBJ whole genome shotgun (WGS) entry which is preliminary data.</text>
</comment>
<name>S4I4A3_9BIFI</name>
<evidence type="ECO:0000256" key="2">
    <source>
        <dbReference type="ARBA" id="ARBA00023295"/>
    </source>
</evidence>
<evidence type="ECO:0000313" key="4">
    <source>
        <dbReference type="EMBL" id="EPI48990.1"/>
    </source>
</evidence>
<accession>S4I4A3</accession>
<dbReference type="GO" id="GO:0005829">
    <property type="term" value="C:cytosol"/>
    <property type="evidence" value="ECO:0007669"/>
    <property type="project" value="TreeGrafter"/>
</dbReference>
<dbReference type="HOGENOM" id="CLU_036838_2_0_11"/>
<dbReference type="InterPro" id="IPR001910">
    <property type="entry name" value="Inosine/uridine_hydrolase_dom"/>
</dbReference>
<dbReference type="InterPro" id="IPR023186">
    <property type="entry name" value="IUNH"/>
</dbReference>
<protein>
    <submittedName>
        <fullName evidence="4">Putative cytidine/uridine-specific hydrolase</fullName>
    </submittedName>
</protein>
<evidence type="ECO:0000259" key="3">
    <source>
        <dbReference type="Pfam" id="PF01156"/>
    </source>
</evidence>
<dbReference type="EMBL" id="ATJO01000185">
    <property type="protein sequence ID" value="EPI48990.1"/>
    <property type="molecule type" value="Genomic_DNA"/>
</dbReference>
<dbReference type="PANTHER" id="PTHR12304:SF4">
    <property type="entry name" value="URIDINE NUCLEOSIDASE"/>
    <property type="match status" value="1"/>
</dbReference>
<reference evidence="4 5" key="1">
    <citation type="submission" date="2013-06" db="EMBL/GenBank/DDBJ databases">
        <authorList>
            <person name="Weinstock G."/>
            <person name="Sodergren E."/>
            <person name="Lobos E.A."/>
            <person name="Fulton L."/>
            <person name="Fulton R."/>
            <person name="Courtney L."/>
            <person name="Fronick C."/>
            <person name="O'Laughlin M."/>
            <person name="Godfrey J."/>
            <person name="Wilson R.M."/>
            <person name="Miner T."/>
            <person name="Farmer C."/>
            <person name="Delehaunty K."/>
            <person name="Cordes M."/>
            <person name="Minx P."/>
            <person name="Tomlinson C."/>
            <person name="Chen J."/>
            <person name="Wollam A."/>
            <person name="Pepin K.H."/>
            <person name="Bhonagiri V."/>
            <person name="Zhang X."/>
            <person name="Warren W."/>
            <person name="Mitreva M."/>
            <person name="Mardis E.R."/>
            <person name="Wilson R.K."/>
        </authorList>
    </citation>
    <scope>NUCLEOTIDE SEQUENCE [LARGE SCALE GENOMIC DNA]</scope>
    <source>
        <strain evidence="4 5">JCP7719</strain>
    </source>
</reference>
<sequence length="334" mass="36233">MIRKSLIMSNKKKVILDCDPGHDDAFGIMIAVKHLNVLGITTIGGNSPLENVTTNAIKILEVLGEADNIGVYPGHSCPMVAPLVTAPQFHGVTGLDGPVLPDPVHTPQNKHAVDFIVDTVMSTDDVTLIATGPLTNIASAINREPRIVDRVKEICIMGGSVTFGNWTPSAEFNIFVDPEAASRVFNSGIHVKMTGINLTRQCDLKAEHVAKFRQIGTKAAMLAADLTEFFIGTCAEETNLTGATMHDACAVTWVAFPELIKAVPMHIDVELDGKLTRGMTVCDYRHLRGENPAVDLERTPTMEPRGKEPNAEAALELDFPGFVDMLYKTLESYN</sequence>
<dbReference type="Proteomes" id="UP000014601">
    <property type="component" value="Unassembled WGS sequence"/>
</dbReference>
<dbReference type="PATRIC" id="fig|1261061.4.peg.1292"/>
<dbReference type="CDD" id="cd02651">
    <property type="entry name" value="nuc_hydro_IU_UC_XIUA"/>
    <property type="match status" value="1"/>
</dbReference>
<dbReference type="PANTHER" id="PTHR12304">
    <property type="entry name" value="INOSINE-URIDINE PREFERRING NUCLEOSIDE HYDROLASE"/>
    <property type="match status" value="1"/>
</dbReference>
<dbReference type="GO" id="GO:0006152">
    <property type="term" value="P:purine nucleoside catabolic process"/>
    <property type="evidence" value="ECO:0007669"/>
    <property type="project" value="TreeGrafter"/>
</dbReference>
<evidence type="ECO:0000256" key="1">
    <source>
        <dbReference type="ARBA" id="ARBA00022801"/>
    </source>
</evidence>
<dbReference type="SUPFAM" id="SSF53590">
    <property type="entry name" value="Nucleoside hydrolase"/>
    <property type="match status" value="1"/>
</dbReference>
<keyword evidence="2" id="KW-0326">Glycosidase</keyword>
<feature type="domain" description="Inosine/uridine-preferring nucleoside hydrolase" evidence="3">
    <location>
        <begin position="14"/>
        <end position="323"/>
    </location>
</feature>
<organism evidence="4 5">
    <name type="scientific">Gardnerella pickettii JCP7719</name>
    <dbReference type="NCBI Taxonomy" id="1261061"/>
    <lineage>
        <taxon>Bacteria</taxon>
        <taxon>Bacillati</taxon>
        <taxon>Actinomycetota</taxon>
        <taxon>Actinomycetes</taxon>
        <taxon>Bifidobacteriales</taxon>
        <taxon>Bifidobacteriaceae</taxon>
        <taxon>Gardnerella</taxon>
        <taxon>Gardnerella pickettii</taxon>
    </lineage>
</organism>
<evidence type="ECO:0000313" key="5">
    <source>
        <dbReference type="Proteomes" id="UP000014601"/>
    </source>
</evidence>
<keyword evidence="1 4" id="KW-0378">Hydrolase</keyword>
<gene>
    <name evidence="4" type="ORF">HMPREF1576_01512</name>
</gene>
<dbReference type="AlphaFoldDB" id="S4I4A3"/>
<dbReference type="InterPro" id="IPR036452">
    <property type="entry name" value="Ribo_hydro-like"/>
</dbReference>
<dbReference type="Pfam" id="PF01156">
    <property type="entry name" value="IU_nuc_hydro"/>
    <property type="match status" value="1"/>
</dbReference>
<dbReference type="Gene3D" id="3.90.245.10">
    <property type="entry name" value="Ribonucleoside hydrolase-like"/>
    <property type="match status" value="1"/>
</dbReference>
<proteinExistence type="predicted"/>